<feature type="region of interest" description="Disordered" evidence="1">
    <location>
        <begin position="1"/>
        <end position="37"/>
    </location>
</feature>
<evidence type="ECO:0000313" key="2">
    <source>
        <dbReference type="EMBL" id="KAJ8750801.1"/>
    </source>
</evidence>
<feature type="region of interest" description="Disordered" evidence="1">
    <location>
        <begin position="1085"/>
        <end position="1200"/>
    </location>
</feature>
<dbReference type="AlphaFoldDB" id="A0AAV8SEY0"/>
<feature type="compositionally biased region" description="Basic and acidic residues" evidence="1">
    <location>
        <begin position="1109"/>
        <end position="1125"/>
    </location>
</feature>
<feature type="region of interest" description="Disordered" evidence="1">
    <location>
        <begin position="270"/>
        <end position="465"/>
    </location>
</feature>
<dbReference type="EMBL" id="JAIWQS010000011">
    <property type="protein sequence ID" value="KAJ8750801.1"/>
    <property type="molecule type" value="Genomic_DNA"/>
</dbReference>
<sequence>MATSSKFDLSSASPDRPVYASGQRGSHLASQFDRSGSFRDSMENPILSSLPNLTRGSCIVGQADVVNFFQCIRFDPKVVAAEHKSSRQGDFRRHLNVALGISGDDSPIVSSKGKMLPEDIKRVKAILRESNVKARERMKIFNEALSVFNKCFPNVSSKKKSIDRSGALLSSDRSVLGPSVAKMGIQNLAVNSGSEIEPQKSEERTKHAVPNKRTRTSLVDVRGNALIRPSAALDRDREMLRLANSGTVQGDERTLSIGVDGWEKAKLKKKRSVIKSDVPPSVMSIKSTDGYREPKQGMQQRPGSDNRARLNSDSHGFRPGVANGAVGVGKSDSISQSSGINVRSSLPRNDLDNNSHLGERRERPVGTDKERSSFRAANKSNVRDDFNSASPMSTTKMSASIRAPRSSSGITAKSQVVNRASTSNGLELSNCTNKPLAVGPNSRKRSASARSSSPPVAQWAGQRPQKISRIARRTNLIPIISNNDESPALDNVSDVSGNELGSGFARRLTGDSPQQVKSKVDLLSSAALSESEESGTPEIKSIDKGKKSEEVDDKAGQNIQKVLNLSLPSRKNKLVSGDDLTDGPRREGRSGRGLISARSVMPIGVERLGNVGTAKQLRHARVGFDKNENKTGRPPSRKLSDRKAYARKKQTTSNTPADFLVGSDDGQEELLAAASAVINPAHSCLNSFWRQMERFFGFISNEDIAKLNQQDTQVECAETNYELEEQFLQRGADIPLCQRLLAAIIPGDDSTHTNGDLELDGHGAGFELDGQLGPDGINHSENFHLSGHLAFNGFKVTGNGESDEADMNFTGISSIDVTSNFSHSANGVLQDPASISIMTCPELQYDNMQTNEKLLLELQSIGIFPHPVVDLKMEDEGIFKDISKLEEKYRGQVSKKKALQNKLLKFASETKVLQEKEFEQRAYDKLISMAYEKYMTCRRSHTAGGKGSSNKIAKQAALAFVKRTLDYCHRFEDTGNSCFSEQLFKDMFHSGPSHLTGAQSADAHSDGESAKLYVNSSSHSLEARVSASMGSQPSPLNSRLGLNGESYNTNSINMLHPVNQLAEQTSGKEDPWLSRGKKRELLLDDVGNAGPSSVPSGIGGSLPSSTKGKRSERDRDGKGHNKEVLSRNGTNKIGRPASSNAKGERKLKTKPKQKTTQLSVSVNGLVGKITEQPKPTLASESKSREVPKDGSAKGKDGFKMDALDHEAVDLSSLPDIDELDGEEQDLGSWLNIDDDGLHDHGDFMGLEIPMDDLSDLTMMV</sequence>
<feature type="region of interest" description="Disordered" evidence="1">
    <location>
        <begin position="526"/>
        <end position="555"/>
    </location>
</feature>
<comment type="caution">
    <text evidence="2">The sequence shown here is derived from an EMBL/GenBank/DDBJ whole genome shotgun (WGS) entry which is preliminary data.</text>
</comment>
<feature type="compositionally biased region" description="Basic and acidic residues" evidence="1">
    <location>
        <begin position="349"/>
        <end position="373"/>
    </location>
</feature>
<feature type="compositionally biased region" description="Polar residues" evidence="1">
    <location>
        <begin position="1"/>
        <end position="13"/>
    </location>
</feature>
<feature type="compositionally biased region" description="Polar residues" evidence="1">
    <location>
        <begin position="1127"/>
        <end position="1141"/>
    </location>
</feature>
<feature type="region of interest" description="Disordered" evidence="1">
    <location>
        <begin position="622"/>
        <end position="657"/>
    </location>
</feature>
<feature type="compositionally biased region" description="Basic and acidic residues" evidence="1">
    <location>
        <begin position="540"/>
        <end position="555"/>
    </location>
</feature>
<feature type="compositionally biased region" description="Polar residues" evidence="1">
    <location>
        <begin position="332"/>
        <end position="348"/>
    </location>
</feature>
<feature type="compositionally biased region" description="Polar residues" evidence="1">
    <location>
        <begin position="405"/>
        <end position="433"/>
    </location>
</feature>
<gene>
    <name evidence="2" type="ORF">K2173_015982</name>
</gene>
<feature type="compositionally biased region" description="Basic and acidic residues" evidence="1">
    <location>
        <begin position="622"/>
        <end position="631"/>
    </location>
</feature>
<feature type="compositionally biased region" description="Polar residues" evidence="1">
    <location>
        <begin position="1028"/>
        <end position="1037"/>
    </location>
</feature>
<evidence type="ECO:0000256" key="1">
    <source>
        <dbReference type="SAM" id="MobiDB-lite"/>
    </source>
</evidence>
<organism evidence="2 3">
    <name type="scientific">Erythroxylum novogranatense</name>
    <dbReference type="NCBI Taxonomy" id="1862640"/>
    <lineage>
        <taxon>Eukaryota</taxon>
        <taxon>Viridiplantae</taxon>
        <taxon>Streptophyta</taxon>
        <taxon>Embryophyta</taxon>
        <taxon>Tracheophyta</taxon>
        <taxon>Spermatophyta</taxon>
        <taxon>Magnoliopsida</taxon>
        <taxon>eudicotyledons</taxon>
        <taxon>Gunneridae</taxon>
        <taxon>Pentapetalae</taxon>
        <taxon>rosids</taxon>
        <taxon>fabids</taxon>
        <taxon>Malpighiales</taxon>
        <taxon>Erythroxylaceae</taxon>
        <taxon>Erythroxylum</taxon>
    </lineage>
</organism>
<name>A0AAV8SEY0_9ROSI</name>
<dbReference type="PANTHER" id="PTHR31115">
    <property type="entry name" value="OS05G0107300 PROTEIN"/>
    <property type="match status" value="1"/>
</dbReference>
<accession>A0AAV8SEY0</accession>
<feature type="compositionally biased region" description="Basic and acidic residues" evidence="1">
    <location>
        <begin position="304"/>
        <end position="316"/>
    </location>
</feature>
<feature type="compositionally biased region" description="Basic and acidic residues" evidence="1">
    <location>
        <begin position="1181"/>
        <end position="1200"/>
    </location>
</feature>
<feature type="region of interest" description="Disordered" evidence="1">
    <location>
        <begin position="1024"/>
        <end position="1043"/>
    </location>
</feature>
<reference evidence="2 3" key="1">
    <citation type="submission" date="2021-09" db="EMBL/GenBank/DDBJ databases">
        <title>Genomic insights and catalytic innovation underlie evolution of tropane alkaloids biosynthesis.</title>
        <authorList>
            <person name="Wang Y.-J."/>
            <person name="Tian T."/>
            <person name="Huang J.-P."/>
            <person name="Huang S.-X."/>
        </authorList>
    </citation>
    <scope>NUCLEOTIDE SEQUENCE [LARGE SCALE GENOMIC DNA]</scope>
    <source>
        <strain evidence="2">KIB-2018</strain>
        <tissue evidence="2">Leaf</tissue>
    </source>
</reference>
<evidence type="ECO:0000313" key="3">
    <source>
        <dbReference type="Proteomes" id="UP001159364"/>
    </source>
</evidence>
<feature type="compositionally biased region" description="Low complexity" evidence="1">
    <location>
        <begin position="1090"/>
        <end position="1105"/>
    </location>
</feature>
<protein>
    <submittedName>
        <fullName evidence="2">Uncharacterized protein</fullName>
    </submittedName>
</protein>
<feature type="region of interest" description="Disordered" evidence="1">
    <location>
        <begin position="570"/>
        <end position="595"/>
    </location>
</feature>
<feature type="compositionally biased region" description="Polar residues" evidence="1">
    <location>
        <begin position="387"/>
        <end position="398"/>
    </location>
</feature>
<keyword evidence="3" id="KW-1185">Reference proteome</keyword>
<dbReference type="PANTHER" id="PTHR31115:SF3">
    <property type="entry name" value="EXPRESSED PROTEIN"/>
    <property type="match status" value="1"/>
</dbReference>
<dbReference type="Proteomes" id="UP001159364">
    <property type="component" value="Linkage Group LG11"/>
</dbReference>
<proteinExistence type="predicted"/>